<reference evidence="2" key="1">
    <citation type="journal article" date="2014" name="Front. Microbiol.">
        <title>High frequency of phylogenetically diverse reductive dehalogenase-homologous genes in deep subseafloor sedimentary metagenomes.</title>
        <authorList>
            <person name="Kawai M."/>
            <person name="Futagami T."/>
            <person name="Toyoda A."/>
            <person name="Takaki Y."/>
            <person name="Nishi S."/>
            <person name="Hori S."/>
            <person name="Arai W."/>
            <person name="Tsubouchi T."/>
            <person name="Morono Y."/>
            <person name="Uchiyama I."/>
            <person name="Ito T."/>
            <person name="Fujiyama A."/>
            <person name="Inagaki F."/>
            <person name="Takami H."/>
        </authorList>
    </citation>
    <scope>NUCLEOTIDE SEQUENCE</scope>
    <source>
        <strain evidence="2">Expedition CK06-06</strain>
    </source>
</reference>
<evidence type="ECO:0000256" key="1">
    <source>
        <dbReference type="SAM" id="Phobius"/>
    </source>
</evidence>
<gene>
    <name evidence="2" type="ORF">S01H1_38355</name>
</gene>
<comment type="caution">
    <text evidence="2">The sequence shown here is derived from an EMBL/GenBank/DDBJ whole genome shotgun (WGS) entry which is preliminary data.</text>
</comment>
<keyword evidence="1" id="KW-0812">Transmembrane</keyword>
<evidence type="ECO:0000313" key="2">
    <source>
        <dbReference type="EMBL" id="GAG04450.1"/>
    </source>
</evidence>
<organism evidence="2">
    <name type="scientific">marine sediment metagenome</name>
    <dbReference type="NCBI Taxonomy" id="412755"/>
    <lineage>
        <taxon>unclassified sequences</taxon>
        <taxon>metagenomes</taxon>
        <taxon>ecological metagenomes</taxon>
    </lineage>
</organism>
<protein>
    <submittedName>
        <fullName evidence="2">Uncharacterized protein</fullName>
    </submittedName>
</protein>
<dbReference type="AlphaFoldDB" id="X0UFY1"/>
<sequence length="96" mass="9841">MTKKDVGVLAGGFSVGFIADKALLPKVPVIGKYPEVADIVTVLIGWGLTKVKAVKLAGYGFIAVGIGTLIFDLYKRIPGAAAVNAKGDGLPATTLI</sequence>
<name>X0UFY1_9ZZZZ</name>
<dbReference type="EMBL" id="BARS01024146">
    <property type="protein sequence ID" value="GAG04450.1"/>
    <property type="molecule type" value="Genomic_DNA"/>
</dbReference>
<keyword evidence="1" id="KW-1133">Transmembrane helix</keyword>
<proteinExistence type="predicted"/>
<keyword evidence="1" id="KW-0472">Membrane</keyword>
<accession>X0UFY1</accession>
<feature type="transmembrane region" description="Helical" evidence="1">
    <location>
        <begin position="56"/>
        <end position="74"/>
    </location>
</feature>